<dbReference type="AlphaFoldDB" id="A0A9N9DFM5"/>
<dbReference type="Pfam" id="PF13307">
    <property type="entry name" value="Helicase_C_2"/>
    <property type="match status" value="1"/>
</dbReference>
<dbReference type="OrthoDB" id="267079at2759"/>
<reference evidence="2" key="1">
    <citation type="submission" date="2021-06" db="EMBL/GenBank/DDBJ databases">
        <authorList>
            <person name="Kallberg Y."/>
            <person name="Tangrot J."/>
            <person name="Rosling A."/>
        </authorList>
    </citation>
    <scope>NUCLEOTIDE SEQUENCE</scope>
    <source>
        <strain evidence="2">BR232B</strain>
    </source>
</reference>
<accession>A0A9N9DFM5</accession>
<organism evidence="2 3">
    <name type="scientific">Paraglomus brasilianum</name>
    <dbReference type="NCBI Taxonomy" id="144538"/>
    <lineage>
        <taxon>Eukaryota</taxon>
        <taxon>Fungi</taxon>
        <taxon>Fungi incertae sedis</taxon>
        <taxon>Mucoromycota</taxon>
        <taxon>Glomeromycotina</taxon>
        <taxon>Glomeromycetes</taxon>
        <taxon>Paraglomerales</taxon>
        <taxon>Paraglomeraceae</taxon>
        <taxon>Paraglomus</taxon>
    </lineage>
</organism>
<dbReference type="InterPro" id="IPR027417">
    <property type="entry name" value="P-loop_NTPase"/>
</dbReference>
<name>A0A9N9DFM5_9GLOM</name>
<dbReference type="GO" id="GO:0006139">
    <property type="term" value="P:nucleobase-containing compound metabolic process"/>
    <property type="evidence" value="ECO:0007669"/>
    <property type="project" value="InterPro"/>
</dbReference>
<dbReference type="Gene3D" id="3.40.50.300">
    <property type="entry name" value="P-loop containing nucleotide triphosphate hydrolases"/>
    <property type="match status" value="1"/>
</dbReference>
<dbReference type="GO" id="GO:0003676">
    <property type="term" value="F:nucleic acid binding"/>
    <property type="evidence" value="ECO:0007669"/>
    <property type="project" value="InterPro"/>
</dbReference>
<dbReference type="EMBL" id="CAJVPI010002133">
    <property type="protein sequence ID" value="CAG8636579.1"/>
    <property type="molecule type" value="Genomic_DNA"/>
</dbReference>
<dbReference type="GO" id="GO:0016818">
    <property type="term" value="F:hydrolase activity, acting on acid anhydrides, in phosphorus-containing anhydrides"/>
    <property type="evidence" value="ECO:0007669"/>
    <property type="project" value="InterPro"/>
</dbReference>
<dbReference type="Proteomes" id="UP000789739">
    <property type="component" value="Unassembled WGS sequence"/>
</dbReference>
<dbReference type="InterPro" id="IPR006555">
    <property type="entry name" value="ATP-dep_Helicase_C"/>
</dbReference>
<protein>
    <submittedName>
        <fullName evidence="2">8723_t:CDS:1</fullName>
    </submittedName>
</protein>
<keyword evidence="3" id="KW-1185">Reference proteome</keyword>
<feature type="non-terminal residue" evidence="2">
    <location>
        <position position="73"/>
    </location>
</feature>
<evidence type="ECO:0000313" key="2">
    <source>
        <dbReference type="EMBL" id="CAG8636579.1"/>
    </source>
</evidence>
<feature type="domain" description="ATP-dependent helicase C-terminal" evidence="1">
    <location>
        <begin position="22"/>
        <end position="65"/>
    </location>
</feature>
<comment type="caution">
    <text evidence="2">The sequence shown here is derived from an EMBL/GenBank/DDBJ whole genome shotgun (WGS) entry which is preliminary data.</text>
</comment>
<proteinExistence type="predicted"/>
<gene>
    <name evidence="2" type="ORF">PBRASI_LOCUS9542</name>
</gene>
<sequence>MPLPVSLFLPIPIQPYFKSELGLPFANMKSVSLVEKMKYMDQKSNGAGMGYYENLCMRAVNQSIGKNFEKTLK</sequence>
<dbReference type="GO" id="GO:0005524">
    <property type="term" value="F:ATP binding"/>
    <property type="evidence" value="ECO:0007669"/>
    <property type="project" value="InterPro"/>
</dbReference>
<evidence type="ECO:0000259" key="1">
    <source>
        <dbReference type="Pfam" id="PF13307"/>
    </source>
</evidence>
<evidence type="ECO:0000313" key="3">
    <source>
        <dbReference type="Proteomes" id="UP000789739"/>
    </source>
</evidence>
<dbReference type="GO" id="GO:0004386">
    <property type="term" value="F:helicase activity"/>
    <property type="evidence" value="ECO:0007669"/>
    <property type="project" value="InterPro"/>
</dbReference>